<feature type="domain" description="Apple" evidence="4">
    <location>
        <begin position="242"/>
        <end position="320"/>
    </location>
</feature>
<proteinExistence type="predicted"/>
<evidence type="ECO:0000313" key="6">
    <source>
        <dbReference type="Proteomes" id="UP000191933"/>
    </source>
</evidence>
<organism evidence="5 6">
    <name type="scientific">Agrobacterium genomosp. 2 str. CFBP 5494</name>
    <dbReference type="NCBI Taxonomy" id="1183436"/>
    <lineage>
        <taxon>Bacteria</taxon>
        <taxon>Pseudomonadati</taxon>
        <taxon>Pseudomonadota</taxon>
        <taxon>Alphaproteobacteria</taxon>
        <taxon>Hyphomicrobiales</taxon>
        <taxon>Rhizobiaceae</taxon>
        <taxon>Rhizobium/Agrobacterium group</taxon>
        <taxon>Agrobacterium</taxon>
        <taxon>Agrobacterium tumefaciens complex</taxon>
    </lineage>
</organism>
<evidence type="ECO:0000313" key="5">
    <source>
        <dbReference type="EMBL" id="CUW96599.1"/>
    </source>
</evidence>
<dbReference type="RefSeq" id="WP_234797323.1">
    <property type="nucleotide sequence ID" value="NZ_LT009719.1"/>
</dbReference>
<feature type="region of interest" description="Disordered" evidence="3">
    <location>
        <begin position="185"/>
        <end position="233"/>
    </location>
</feature>
<dbReference type="CDD" id="cd01100">
    <property type="entry name" value="APPLE_Factor_XI_like"/>
    <property type="match status" value="2"/>
</dbReference>
<dbReference type="GO" id="GO:0005576">
    <property type="term" value="C:extracellular region"/>
    <property type="evidence" value="ECO:0007669"/>
    <property type="project" value="InterPro"/>
</dbReference>
<dbReference type="Pfam" id="PF00024">
    <property type="entry name" value="PAN_1"/>
    <property type="match status" value="1"/>
</dbReference>
<evidence type="ECO:0000259" key="4">
    <source>
        <dbReference type="PROSITE" id="PS50948"/>
    </source>
</evidence>
<dbReference type="SUPFAM" id="SSF52096">
    <property type="entry name" value="ClpP/crotonase"/>
    <property type="match status" value="1"/>
</dbReference>
<reference evidence="5 6" key="1">
    <citation type="submission" date="2016-01" db="EMBL/GenBank/DDBJ databases">
        <authorList>
            <person name="Regsiter A."/>
            <person name="william w."/>
        </authorList>
    </citation>
    <scope>NUCLEOTIDE SEQUENCE [LARGE SCALE GENOMIC DNA]</scope>
    <source>
        <strain evidence="5 6">CFBP 5494</strain>
    </source>
</reference>
<dbReference type="PROSITE" id="PS50948">
    <property type="entry name" value="PAN"/>
    <property type="match status" value="1"/>
</dbReference>
<feature type="compositionally biased region" description="Polar residues" evidence="3">
    <location>
        <begin position="185"/>
        <end position="194"/>
    </location>
</feature>
<dbReference type="Gene3D" id="3.50.4.10">
    <property type="entry name" value="Hepatocyte Growth Factor"/>
    <property type="match status" value="2"/>
</dbReference>
<dbReference type="Proteomes" id="UP000191933">
    <property type="component" value="Unassembled WGS sequence"/>
</dbReference>
<sequence>MRGLLRFVSASVILVVTLSGAFAGERTFGPFAVSDANPNVIALNGDIDVNSGLNFRRAIQAAPNAKLVTLNSPGGNVQMGLLIADDIHQRKLATYIPKESKCLSACAFVFLAGNERKVDGALGVHQISSDSPDLVGAQLAISDIIEVLNRFGTPVDVMHVMFKTPPDDMHIFSQDEVDKYKLNRTAQEQSTTPTIVDVPVAVAGQDSDQKPSDADLLGDGGTSPPAPDSKQQAKLSTLDEFTKRPNRIAIYTGLDLFGDDISSQRVADASECAQRCLIMNGQCKAFTYNANPKIKRGPNCFLKSNAGRADGNSVAFSGRFLSGAEADPSAITLGTIDPQSALFDEVDLPGGDLSRRPERSAKTPLECRLACIDEKQCVAFTYIKPKKECWLKGAVGTPMPGKGMVSGLKKLERFAPAKIISLD</sequence>
<keyword evidence="6" id="KW-1185">Reference proteome</keyword>
<dbReference type="GO" id="GO:0006508">
    <property type="term" value="P:proteolysis"/>
    <property type="evidence" value="ECO:0007669"/>
    <property type="project" value="InterPro"/>
</dbReference>
<keyword evidence="2" id="KW-1015">Disulfide bond</keyword>
<evidence type="ECO:0000256" key="2">
    <source>
        <dbReference type="ARBA" id="ARBA00023157"/>
    </source>
</evidence>
<dbReference type="EMBL" id="FBVY01000030">
    <property type="protein sequence ID" value="CUW96599.1"/>
    <property type="molecule type" value="Genomic_DNA"/>
</dbReference>
<protein>
    <recommendedName>
        <fullName evidence="4">Apple domain-containing protein</fullName>
    </recommendedName>
</protein>
<dbReference type="InterPro" id="IPR000177">
    <property type="entry name" value="Apple"/>
</dbReference>
<gene>
    <name evidence="5" type="ORF">AGR2A_Lc180104</name>
</gene>
<name>A0A9W5F1Z0_9HYPH</name>
<dbReference type="InterPro" id="IPR003609">
    <property type="entry name" value="Pan_app"/>
</dbReference>
<dbReference type="SMART" id="SM00223">
    <property type="entry name" value="APPLE"/>
    <property type="match status" value="2"/>
</dbReference>
<dbReference type="InterPro" id="IPR029045">
    <property type="entry name" value="ClpP/crotonase-like_dom_sf"/>
</dbReference>
<dbReference type="Gene3D" id="3.90.226.10">
    <property type="entry name" value="2-enoyl-CoA Hydratase, Chain A, domain 1"/>
    <property type="match status" value="1"/>
</dbReference>
<evidence type="ECO:0000256" key="1">
    <source>
        <dbReference type="ARBA" id="ARBA00022737"/>
    </source>
</evidence>
<evidence type="ECO:0000256" key="3">
    <source>
        <dbReference type="SAM" id="MobiDB-lite"/>
    </source>
</evidence>
<dbReference type="SUPFAM" id="SSF57414">
    <property type="entry name" value="Hairpin loop containing domain-like"/>
    <property type="match status" value="1"/>
</dbReference>
<comment type="caution">
    <text evidence="5">The sequence shown here is derived from an EMBL/GenBank/DDBJ whole genome shotgun (WGS) entry which is preliminary data.</text>
</comment>
<dbReference type="AlphaFoldDB" id="A0A9W5F1Z0"/>
<keyword evidence="1" id="KW-0677">Repeat</keyword>
<accession>A0A9W5F1Z0</accession>
<dbReference type="Pfam" id="PF14295">
    <property type="entry name" value="PAN_4"/>
    <property type="match status" value="1"/>
</dbReference>